<gene>
    <name evidence="1" type="ORF">QUW28_07155</name>
</gene>
<dbReference type="RefSeq" id="WP_289545272.1">
    <property type="nucleotide sequence ID" value="NZ_JAUDDZ010000009.1"/>
</dbReference>
<organism evidence="1 2">
    <name type="scientific">Enorma phocaeensis</name>
    <dbReference type="NCBI Taxonomy" id="1871019"/>
    <lineage>
        <taxon>Bacteria</taxon>
        <taxon>Bacillati</taxon>
        <taxon>Actinomycetota</taxon>
        <taxon>Coriobacteriia</taxon>
        <taxon>Coriobacteriales</taxon>
        <taxon>Coriobacteriaceae</taxon>
        <taxon>Enorma</taxon>
    </lineage>
</organism>
<keyword evidence="2" id="KW-1185">Reference proteome</keyword>
<comment type="caution">
    <text evidence="1">The sequence shown here is derived from an EMBL/GenBank/DDBJ whole genome shotgun (WGS) entry which is preliminary data.</text>
</comment>
<dbReference type="EMBL" id="JAUDDZ010000009">
    <property type="protein sequence ID" value="MDM8275268.1"/>
    <property type="molecule type" value="Genomic_DNA"/>
</dbReference>
<accession>A0ABT7V9T4</accession>
<name>A0ABT7V9T4_9ACTN</name>
<dbReference type="Proteomes" id="UP001529421">
    <property type="component" value="Unassembled WGS sequence"/>
</dbReference>
<evidence type="ECO:0000313" key="2">
    <source>
        <dbReference type="Proteomes" id="UP001529421"/>
    </source>
</evidence>
<reference evidence="2" key="1">
    <citation type="submission" date="2023-06" db="EMBL/GenBank/DDBJ databases">
        <title>Identification and characterization of horizontal gene transfer across gut microbiota members of farm animals based on homology search.</title>
        <authorList>
            <person name="Zeman M."/>
            <person name="Kubasova T."/>
            <person name="Jahodarova E."/>
            <person name="Nykrynova M."/>
            <person name="Rychlik I."/>
        </authorList>
    </citation>
    <scope>NUCLEOTIDE SEQUENCE [LARGE SCALE GENOMIC DNA]</scope>
    <source>
        <strain evidence="2">154_Feed</strain>
    </source>
</reference>
<protein>
    <submittedName>
        <fullName evidence="1">Uncharacterized protein</fullName>
    </submittedName>
</protein>
<proteinExistence type="predicted"/>
<reference evidence="1 2" key="2">
    <citation type="submission" date="2023-06" db="EMBL/GenBank/DDBJ databases">
        <authorList>
            <person name="Zeman M."/>
            <person name="Kubasova T."/>
            <person name="Jahodarova E."/>
            <person name="Nykrynova M."/>
            <person name="Rychlik I."/>
        </authorList>
    </citation>
    <scope>NUCLEOTIDE SEQUENCE [LARGE SCALE GENOMIC DNA]</scope>
    <source>
        <strain evidence="1 2">154_Feed</strain>
    </source>
</reference>
<sequence>MKRMIAAGVFVATAVATSYITYRLVSDKQLRETLLTKAKTMASTTRSTVDAMSEEVALRTAQMTRNPKINQEWVAHQWESVGY</sequence>
<evidence type="ECO:0000313" key="1">
    <source>
        <dbReference type="EMBL" id="MDM8275268.1"/>
    </source>
</evidence>